<name>V5F2Y4_9VIBR</name>
<organism evidence="3 4">
    <name type="scientific">Vibrio halioticoli NBRC 102217</name>
    <dbReference type="NCBI Taxonomy" id="1219072"/>
    <lineage>
        <taxon>Bacteria</taxon>
        <taxon>Pseudomonadati</taxon>
        <taxon>Pseudomonadota</taxon>
        <taxon>Gammaproteobacteria</taxon>
        <taxon>Vibrionales</taxon>
        <taxon>Vibrionaceae</taxon>
        <taxon>Vibrio</taxon>
    </lineage>
</organism>
<evidence type="ECO:0000313" key="3">
    <source>
        <dbReference type="EMBL" id="GAD89509.1"/>
    </source>
</evidence>
<dbReference type="Pfam" id="PF13280">
    <property type="entry name" value="WYL"/>
    <property type="match status" value="1"/>
</dbReference>
<dbReference type="InterPro" id="IPR051534">
    <property type="entry name" value="CBASS_pafABC_assoc_protein"/>
</dbReference>
<reference evidence="3 4" key="1">
    <citation type="submission" date="2013-10" db="EMBL/GenBank/DDBJ databases">
        <authorList>
            <person name="Ichikawa N."/>
            <person name="Kimura A."/>
            <person name="Ohji S."/>
            <person name="Hosoyama A."/>
            <person name="Fujita N."/>
        </authorList>
    </citation>
    <scope>NUCLEOTIDE SEQUENCE [LARGE SCALE GENOMIC DNA]</scope>
    <source>
        <strain evidence="3 4">NBRC 102217</strain>
    </source>
</reference>
<dbReference type="Proteomes" id="UP000017800">
    <property type="component" value="Unassembled WGS sequence"/>
</dbReference>
<proteinExistence type="predicted"/>
<dbReference type="InterPro" id="IPR026881">
    <property type="entry name" value="WYL_dom"/>
</dbReference>
<sequence length="356" mass="41019">MSLNVQLFSFVDDQVITVSKTFERYQLVLQNIPCHPAHVTSLELKQMLLSHELLDSALDDKSQMKTVQRVIAKVASDYYSVDINTDTRPHQIKIAQGHPHPINPSAMSSVLSLKIIEHEVLQMLPPTMRKEVANLISTSNTALDKRTELWKERFTYSPIEFQLTSPQFDESFIDDIEQAIIDKRGLHLTYQKRGHSHTQEYSVEPLGIVLHGRSFYLIATKEGTNEYRTFAIHRIKQLKLGFSLQDAHKTFNAKQYIQRNVPHFSGGEFIEVKLNIDNYAGLHLIEETKLSTCQQIVYKDNKITTIRAKVRDSLGFEWWLMKNANVIEVVSPQKIRDKVIDNLNSALAKYQKKEDQ</sequence>
<keyword evidence="4" id="KW-1185">Reference proteome</keyword>
<dbReference type="PANTHER" id="PTHR34580:SF1">
    <property type="entry name" value="PROTEIN PAFC"/>
    <property type="match status" value="1"/>
</dbReference>
<accession>V5F2Y4</accession>
<feature type="domain" description="WYL" evidence="1">
    <location>
        <begin position="173"/>
        <end position="239"/>
    </location>
</feature>
<comment type="caution">
    <text evidence="3">The sequence shown here is derived from an EMBL/GenBank/DDBJ whole genome shotgun (WGS) entry which is preliminary data.</text>
</comment>
<evidence type="ECO:0000259" key="2">
    <source>
        <dbReference type="Pfam" id="PF25583"/>
    </source>
</evidence>
<dbReference type="eggNOG" id="COG2378">
    <property type="taxonomic scope" value="Bacteria"/>
</dbReference>
<dbReference type="InterPro" id="IPR057727">
    <property type="entry name" value="WCX_dom"/>
</dbReference>
<dbReference type="EMBL" id="BAUJ01000021">
    <property type="protein sequence ID" value="GAD89509.1"/>
    <property type="molecule type" value="Genomic_DNA"/>
</dbReference>
<protein>
    <submittedName>
        <fullName evidence="3">Uncharacterized protein</fullName>
    </submittedName>
</protein>
<reference evidence="3 4" key="2">
    <citation type="submission" date="2013-11" db="EMBL/GenBank/DDBJ databases">
        <title>Whole genome shotgun sequence of Vibrio halioticoli NBRC 102217.</title>
        <authorList>
            <person name="Isaki S."/>
            <person name="Kimura A."/>
            <person name="Ohji S."/>
            <person name="Hosoyama A."/>
            <person name="Fujita N."/>
            <person name="Hashimoto M."/>
            <person name="Hosoyama Y."/>
            <person name="Yamazoe A."/>
        </authorList>
    </citation>
    <scope>NUCLEOTIDE SEQUENCE [LARGE SCALE GENOMIC DNA]</scope>
    <source>
        <strain evidence="3 4">NBRC 102217</strain>
    </source>
</reference>
<dbReference type="AlphaFoldDB" id="V5F2Y4"/>
<dbReference type="PANTHER" id="PTHR34580">
    <property type="match status" value="1"/>
</dbReference>
<dbReference type="Pfam" id="PF25583">
    <property type="entry name" value="WCX"/>
    <property type="match status" value="1"/>
</dbReference>
<dbReference type="PROSITE" id="PS52050">
    <property type="entry name" value="WYL"/>
    <property type="match status" value="1"/>
</dbReference>
<feature type="domain" description="WCX" evidence="2">
    <location>
        <begin position="270"/>
        <end position="345"/>
    </location>
</feature>
<evidence type="ECO:0000313" key="4">
    <source>
        <dbReference type="Proteomes" id="UP000017800"/>
    </source>
</evidence>
<evidence type="ECO:0000259" key="1">
    <source>
        <dbReference type="Pfam" id="PF13280"/>
    </source>
</evidence>
<gene>
    <name evidence="3" type="ORF">VHA01S_021_00030</name>
</gene>